<dbReference type="RefSeq" id="XP_022581647.1">
    <property type="nucleotide sequence ID" value="XM_022726344.1"/>
</dbReference>
<evidence type="ECO:0000256" key="1">
    <source>
        <dbReference type="SAM" id="Coils"/>
    </source>
</evidence>
<dbReference type="OrthoDB" id="5408734at2759"/>
<protein>
    <submittedName>
        <fullName evidence="3">Uncharacterized protein</fullName>
    </submittedName>
</protein>
<organism evidence="3 4">
    <name type="scientific">Penicilliopsis zonata CBS 506.65</name>
    <dbReference type="NCBI Taxonomy" id="1073090"/>
    <lineage>
        <taxon>Eukaryota</taxon>
        <taxon>Fungi</taxon>
        <taxon>Dikarya</taxon>
        <taxon>Ascomycota</taxon>
        <taxon>Pezizomycotina</taxon>
        <taxon>Eurotiomycetes</taxon>
        <taxon>Eurotiomycetidae</taxon>
        <taxon>Eurotiales</taxon>
        <taxon>Aspergillaceae</taxon>
        <taxon>Penicilliopsis</taxon>
    </lineage>
</organism>
<keyword evidence="4" id="KW-1185">Reference proteome</keyword>
<feature type="region of interest" description="Disordered" evidence="2">
    <location>
        <begin position="84"/>
        <end position="165"/>
    </location>
</feature>
<evidence type="ECO:0000313" key="3">
    <source>
        <dbReference type="EMBL" id="OJJ47137.1"/>
    </source>
</evidence>
<dbReference type="AlphaFoldDB" id="A0A1L9SJ19"/>
<dbReference type="GeneID" id="34612808"/>
<name>A0A1L9SJ19_9EURO</name>
<evidence type="ECO:0000256" key="2">
    <source>
        <dbReference type="SAM" id="MobiDB-lite"/>
    </source>
</evidence>
<dbReference type="VEuPathDB" id="FungiDB:ASPZODRAFT_15820"/>
<gene>
    <name evidence="3" type="ORF">ASPZODRAFT_15820</name>
</gene>
<reference evidence="4" key="1">
    <citation type="journal article" date="2017" name="Genome Biol.">
        <title>Comparative genomics reveals high biological diversity and specific adaptations in the industrially and medically important fungal genus Aspergillus.</title>
        <authorList>
            <person name="de Vries R.P."/>
            <person name="Riley R."/>
            <person name="Wiebenga A."/>
            <person name="Aguilar-Osorio G."/>
            <person name="Amillis S."/>
            <person name="Uchima C.A."/>
            <person name="Anderluh G."/>
            <person name="Asadollahi M."/>
            <person name="Askin M."/>
            <person name="Barry K."/>
            <person name="Battaglia E."/>
            <person name="Bayram O."/>
            <person name="Benocci T."/>
            <person name="Braus-Stromeyer S.A."/>
            <person name="Caldana C."/>
            <person name="Canovas D."/>
            <person name="Cerqueira G.C."/>
            <person name="Chen F."/>
            <person name="Chen W."/>
            <person name="Choi C."/>
            <person name="Clum A."/>
            <person name="Dos Santos R.A."/>
            <person name="Damasio A.R."/>
            <person name="Diallinas G."/>
            <person name="Emri T."/>
            <person name="Fekete E."/>
            <person name="Flipphi M."/>
            <person name="Freyberg S."/>
            <person name="Gallo A."/>
            <person name="Gournas C."/>
            <person name="Habgood R."/>
            <person name="Hainaut M."/>
            <person name="Harispe M.L."/>
            <person name="Henrissat B."/>
            <person name="Hilden K.S."/>
            <person name="Hope R."/>
            <person name="Hossain A."/>
            <person name="Karabika E."/>
            <person name="Karaffa L."/>
            <person name="Karanyi Z."/>
            <person name="Krasevec N."/>
            <person name="Kuo A."/>
            <person name="Kusch H."/>
            <person name="LaButti K."/>
            <person name="Lagendijk E.L."/>
            <person name="Lapidus A."/>
            <person name="Levasseur A."/>
            <person name="Lindquist E."/>
            <person name="Lipzen A."/>
            <person name="Logrieco A.F."/>
            <person name="MacCabe A."/>
            <person name="Maekelae M.R."/>
            <person name="Malavazi I."/>
            <person name="Melin P."/>
            <person name="Meyer V."/>
            <person name="Mielnichuk N."/>
            <person name="Miskei M."/>
            <person name="Molnar A.P."/>
            <person name="Mule G."/>
            <person name="Ngan C.Y."/>
            <person name="Orejas M."/>
            <person name="Orosz E."/>
            <person name="Ouedraogo J.P."/>
            <person name="Overkamp K.M."/>
            <person name="Park H.-S."/>
            <person name="Perrone G."/>
            <person name="Piumi F."/>
            <person name="Punt P.J."/>
            <person name="Ram A.F."/>
            <person name="Ramon A."/>
            <person name="Rauscher S."/>
            <person name="Record E."/>
            <person name="Riano-Pachon D.M."/>
            <person name="Robert V."/>
            <person name="Roehrig J."/>
            <person name="Ruller R."/>
            <person name="Salamov A."/>
            <person name="Salih N.S."/>
            <person name="Samson R.A."/>
            <person name="Sandor E."/>
            <person name="Sanguinetti M."/>
            <person name="Schuetze T."/>
            <person name="Sepcic K."/>
            <person name="Shelest E."/>
            <person name="Sherlock G."/>
            <person name="Sophianopoulou V."/>
            <person name="Squina F.M."/>
            <person name="Sun H."/>
            <person name="Susca A."/>
            <person name="Todd R.B."/>
            <person name="Tsang A."/>
            <person name="Unkles S.E."/>
            <person name="van de Wiele N."/>
            <person name="van Rossen-Uffink D."/>
            <person name="Oliveira J.V."/>
            <person name="Vesth T.C."/>
            <person name="Visser J."/>
            <person name="Yu J.-H."/>
            <person name="Zhou M."/>
            <person name="Andersen M.R."/>
            <person name="Archer D.B."/>
            <person name="Baker S.E."/>
            <person name="Benoit I."/>
            <person name="Brakhage A.A."/>
            <person name="Braus G.H."/>
            <person name="Fischer R."/>
            <person name="Frisvad J.C."/>
            <person name="Goldman G.H."/>
            <person name="Houbraken J."/>
            <person name="Oakley B."/>
            <person name="Pocsi I."/>
            <person name="Scazzocchio C."/>
            <person name="Seiboth B."/>
            <person name="vanKuyk P.A."/>
            <person name="Wortman J."/>
            <person name="Dyer P.S."/>
            <person name="Grigoriev I.V."/>
        </authorList>
    </citation>
    <scope>NUCLEOTIDE SEQUENCE [LARGE SCALE GENOMIC DNA]</scope>
    <source>
        <strain evidence="4">CBS 506.65</strain>
    </source>
</reference>
<feature type="coiled-coil region" evidence="1">
    <location>
        <begin position="45"/>
        <end position="79"/>
    </location>
</feature>
<feature type="compositionally biased region" description="Low complexity" evidence="2">
    <location>
        <begin position="130"/>
        <end position="139"/>
    </location>
</feature>
<feature type="compositionally biased region" description="Basic and acidic residues" evidence="2">
    <location>
        <begin position="92"/>
        <end position="102"/>
    </location>
</feature>
<evidence type="ECO:0000313" key="4">
    <source>
        <dbReference type="Proteomes" id="UP000184188"/>
    </source>
</evidence>
<dbReference type="EMBL" id="KV878341">
    <property type="protein sequence ID" value="OJJ47137.1"/>
    <property type="molecule type" value="Genomic_DNA"/>
</dbReference>
<accession>A0A1L9SJ19</accession>
<dbReference type="Proteomes" id="UP000184188">
    <property type="component" value="Unassembled WGS sequence"/>
</dbReference>
<keyword evidence="1" id="KW-0175">Coiled coil</keyword>
<proteinExistence type="predicted"/>
<feature type="compositionally biased region" description="Polar residues" evidence="2">
    <location>
        <begin position="109"/>
        <end position="118"/>
    </location>
</feature>
<sequence length="165" mass="18255">MSDIELDREWKPTGRPQSTMAQAFSSALDSAFSLDSDVDHLTQSIDQKKQAMMIQSRELEQLQAKIRETEARLKARQSMTIDPSSLRFYQESGERKDQESARAFRSTGEDNNTTQIVSGSDRRLPAAEASTDSSTSRDSSYGRDGEDQAGSSSVAAGQVEQRRAP</sequence>